<protein>
    <submittedName>
        <fullName evidence="1">Uncharacterized protein</fullName>
    </submittedName>
</protein>
<keyword evidence="2" id="KW-1185">Reference proteome</keyword>
<evidence type="ECO:0000313" key="1">
    <source>
        <dbReference type="EMBL" id="EEV89279.1"/>
    </source>
</evidence>
<accession>C8N7Y1</accession>
<gene>
    <name evidence="1" type="ORF">HMPREF0198_0608</name>
</gene>
<sequence length="389" mass="43179">MTPFIANVFLSALSTIATTPQVEPDPALIAQLEQERPAAVGKNGADALFALPKAPTEALTMPCNADSNQCLNAARKNLAAYRKEAKQHQKAWQKQEKAIAALLQYGHFRYPASLYGKAPPYSQISKQSIRAAYRFVEGEKQAAMQSVCTHATLGLHLINTAQNQMLDSDFGATTVIRNTALLAEMLAESPAGTRLPAACDEIKVQPAENLSLCPRMYSEWHIISEVLQKDMQEGLTKMPFTDEQYRELGVNFFPNTMLTSLFNQAEAYALQEFSRSCSAENRAAVARGELPNLTPDPSLRAQNCSPYNGLCIAAASWDYTRYQARLLNVNRYLTALDYLRHPTDTPPAGYHLENNTLTFTRYPDRKDEEGMQTVTLPLPGSRYNNPKAH</sequence>
<reference evidence="1 2" key="1">
    <citation type="submission" date="2009-08" db="EMBL/GenBank/DDBJ databases">
        <authorList>
            <person name="Qin X."/>
            <person name="Bachman B."/>
            <person name="Battles P."/>
            <person name="Bell A."/>
            <person name="Bess C."/>
            <person name="Bickham C."/>
            <person name="Chaboub L."/>
            <person name="Chen D."/>
            <person name="Coyle M."/>
            <person name="Deiros D.R."/>
            <person name="Dinh H."/>
            <person name="Forbes L."/>
            <person name="Fowler G."/>
            <person name="Francisco L."/>
            <person name="Fu Q."/>
            <person name="Gubbala S."/>
            <person name="Hale W."/>
            <person name="Han Y."/>
            <person name="Hemphill L."/>
            <person name="Highlander S.K."/>
            <person name="Hirani K."/>
            <person name="Hogues M."/>
            <person name="Jackson L."/>
            <person name="Jakkamsetti A."/>
            <person name="Javaid M."/>
            <person name="Jiang H."/>
            <person name="Korchina V."/>
            <person name="Kovar C."/>
            <person name="Lara F."/>
            <person name="Lee S."/>
            <person name="Mata R."/>
            <person name="Mathew T."/>
            <person name="Moen C."/>
            <person name="Morales K."/>
            <person name="Munidasa M."/>
            <person name="Nazareth L."/>
            <person name="Ngo R."/>
            <person name="Nguyen L."/>
            <person name="Okwuonu G."/>
            <person name="Ongeri F."/>
            <person name="Patil S."/>
            <person name="Petrosino J."/>
            <person name="Pham C."/>
            <person name="Pham P."/>
            <person name="Pu L.-L."/>
            <person name="Puazo M."/>
            <person name="Raj R."/>
            <person name="Reid J."/>
            <person name="Rouhana J."/>
            <person name="Saada N."/>
            <person name="Shang Y."/>
            <person name="Simmons D."/>
            <person name="Thornton R."/>
            <person name="Warren J."/>
            <person name="Weissenberger G."/>
            <person name="Zhang J."/>
            <person name="Zhang L."/>
            <person name="Zhou C."/>
            <person name="Zhu D."/>
            <person name="Muzny D."/>
            <person name="Worley K."/>
            <person name="Gibbs R."/>
        </authorList>
    </citation>
    <scope>NUCLEOTIDE SEQUENCE [LARGE SCALE GENOMIC DNA]</scope>
    <source>
        <strain evidence="2">ATCC 15826 / DSM 8339 / NCTC 10426 / 6573</strain>
    </source>
</reference>
<dbReference type="STRING" id="2718.CHUV0807_0872"/>
<dbReference type="HOGENOM" id="CLU_059889_0_0_6"/>
<dbReference type="RefSeq" id="WP_004139895.1">
    <property type="nucleotide sequence ID" value="NZ_GG694025.1"/>
</dbReference>
<organism evidence="1 2">
    <name type="scientific">Cardiobacterium hominis (strain ATCC 15826 / DSM 8339 / NCTC 10426 / 6573)</name>
    <dbReference type="NCBI Taxonomy" id="638300"/>
    <lineage>
        <taxon>Bacteria</taxon>
        <taxon>Pseudomonadati</taxon>
        <taxon>Pseudomonadota</taxon>
        <taxon>Gammaproteobacteria</taxon>
        <taxon>Cardiobacteriales</taxon>
        <taxon>Cardiobacteriaceae</taxon>
        <taxon>Cardiobacterium</taxon>
    </lineage>
</organism>
<proteinExistence type="predicted"/>
<dbReference type="GeneID" id="84789625"/>
<dbReference type="AlphaFoldDB" id="C8N7Y1"/>
<dbReference type="Proteomes" id="UP000004870">
    <property type="component" value="Unassembled WGS sequence"/>
</dbReference>
<dbReference type="EMBL" id="ACKY01000027">
    <property type="protein sequence ID" value="EEV89279.1"/>
    <property type="molecule type" value="Genomic_DNA"/>
</dbReference>
<evidence type="ECO:0000313" key="2">
    <source>
        <dbReference type="Proteomes" id="UP000004870"/>
    </source>
</evidence>
<comment type="caution">
    <text evidence="1">The sequence shown here is derived from an EMBL/GenBank/DDBJ whole genome shotgun (WGS) entry which is preliminary data.</text>
</comment>
<dbReference type="OrthoDB" id="8830878at2"/>
<name>C8N7Y1_CARH6</name>